<evidence type="ECO:0000256" key="2">
    <source>
        <dbReference type="ARBA" id="ARBA00022448"/>
    </source>
</evidence>
<feature type="domain" description="ABC transmembrane type-1" evidence="11">
    <location>
        <begin position="17"/>
        <end position="299"/>
    </location>
</feature>
<keyword evidence="2" id="KW-0813">Transport</keyword>
<dbReference type="PANTHER" id="PTHR43394">
    <property type="entry name" value="ATP-DEPENDENT PERMEASE MDL1, MITOCHONDRIAL"/>
    <property type="match status" value="1"/>
</dbReference>
<evidence type="ECO:0000256" key="6">
    <source>
        <dbReference type="ARBA" id="ARBA00022840"/>
    </source>
</evidence>
<evidence type="ECO:0000256" key="5">
    <source>
        <dbReference type="ARBA" id="ARBA00022741"/>
    </source>
</evidence>
<dbReference type="RefSeq" id="WP_120469788.1">
    <property type="nucleotide sequence ID" value="NZ_RAYQ01000011.1"/>
</dbReference>
<feature type="transmembrane region" description="Helical" evidence="9">
    <location>
        <begin position="21"/>
        <end position="41"/>
    </location>
</feature>
<dbReference type="InterPro" id="IPR003439">
    <property type="entry name" value="ABC_transporter-like_ATP-bd"/>
</dbReference>
<feature type="transmembrane region" description="Helical" evidence="9">
    <location>
        <begin position="158"/>
        <end position="174"/>
    </location>
</feature>
<dbReference type="InterPro" id="IPR039421">
    <property type="entry name" value="Type_1_exporter"/>
</dbReference>
<evidence type="ECO:0000313" key="13">
    <source>
        <dbReference type="Proteomes" id="UP000280696"/>
    </source>
</evidence>
<evidence type="ECO:0000256" key="1">
    <source>
        <dbReference type="ARBA" id="ARBA00004651"/>
    </source>
</evidence>
<organism evidence="12 13">
    <name type="scientific">Parablautia intestinalis</name>
    <dbReference type="NCBI Taxonomy" id="2320100"/>
    <lineage>
        <taxon>Bacteria</taxon>
        <taxon>Bacillati</taxon>
        <taxon>Bacillota</taxon>
        <taxon>Clostridia</taxon>
        <taxon>Lachnospirales</taxon>
        <taxon>Lachnospiraceae</taxon>
        <taxon>Parablautia</taxon>
    </lineage>
</organism>
<dbReference type="AlphaFoldDB" id="A0A3A9AI87"/>
<comment type="subcellular location">
    <subcellularLocation>
        <location evidence="1">Cell membrane</location>
        <topology evidence="1">Multi-pass membrane protein</topology>
    </subcellularLocation>
</comment>
<keyword evidence="13" id="KW-1185">Reference proteome</keyword>
<dbReference type="EMBL" id="RAYQ01000011">
    <property type="protein sequence ID" value="RKI91079.1"/>
    <property type="molecule type" value="Genomic_DNA"/>
</dbReference>
<dbReference type="GO" id="GO:0016887">
    <property type="term" value="F:ATP hydrolysis activity"/>
    <property type="evidence" value="ECO:0007669"/>
    <property type="project" value="InterPro"/>
</dbReference>
<comment type="caution">
    <text evidence="12">The sequence shown here is derived from an EMBL/GenBank/DDBJ whole genome shotgun (WGS) entry which is preliminary data.</text>
</comment>
<dbReference type="InterPro" id="IPR011527">
    <property type="entry name" value="ABC1_TM_dom"/>
</dbReference>
<dbReference type="Pfam" id="PF00005">
    <property type="entry name" value="ABC_tran"/>
    <property type="match status" value="1"/>
</dbReference>
<evidence type="ECO:0000313" key="12">
    <source>
        <dbReference type="EMBL" id="RKI91079.1"/>
    </source>
</evidence>
<dbReference type="Gene3D" id="1.20.1560.10">
    <property type="entry name" value="ABC transporter type 1, transmembrane domain"/>
    <property type="match status" value="1"/>
</dbReference>
<evidence type="ECO:0000256" key="4">
    <source>
        <dbReference type="ARBA" id="ARBA00022692"/>
    </source>
</evidence>
<dbReference type="InterPro" id="IPR017871">
    <property type="entry name" value="ABC_transporter-like_CS"/>
</dbReference>
<keyword evidence="8 9" id="KW-0472">Membrane</keyword>
<name>A0A3A9AI87_9FIRM</name>
<dbReference type="PROSITE" id="PS00211">
    <property type="entry name" value="ABC_TRANSPORTER_1"/>
    <property type="match status" value="1"/>
</dbReference>
<dbReference type="Gene3D" id="3.40.50.300">
    <property type="entry name" value="P-loop containing nucleotide triphosphate hydrolases"/>
    <property type="match status" value="1"/>
</dbReference>
<dbReference type="CDD" id="cd18548">
    <property type="entry name" value="ABC_6TM_Tm287_like"/>
    <property type="match status" value="1"/>
</dbReference>
<feature type="transmembrane region" description="Helical" evidence="9">
    <location>
        <begin position="134"/>
        <end position="152"/>
    </location>
</feature>
<dbReference type="InterPro" id="IPR003593">
    <property type="entry name" value="AAA+_ATPase"/>
</dbReference>
<dbReference type="SMART" id="SM00382">
    <property type="entry name" value="AAA"/>
    <property type="match status" value="1"/>
</dbReference>
<keyword evidence="3" id="KW-1003">Cell membrane</keyword>
<keyword evidence="5" id="KW-0547">Nucleotide-binding</keyword>
<dbReference type="PROSITE" id="PS50929">
    <property type="entry name" value="ABC_TM1F"/>
    <property type="match status" value="1"/>
</dbReference>
<dbReference type="GO" id="GO:0005886">
    <property type="term" value="C:plasma membrane"/>
    <property type="evidence" value="ECO:0007669"/>
    <property type="project" value="UniProtKB-SubCell"/>
</dbReference>
<evidence type="ECO:0000259" key="11">
    <source>
        <dbReference type="PROSITE" id="PS50929"/>
    </source>
</evidence>
<keyword evidence="6 12" id="KW-0067">ATP-binding</keyword>
<evidence type="ECO:0000259" key="10">
    <source>
        <dbReference type="PROSITE" id="PS50893"/>
    </source>
</evidence>
<accession>A0A3A9AI87</accession>
<dbReference type="FunFam" id="3.40.50.300:FF:000221">
    <property type="entry name" value="Multidrug ABC transporter ATP-binding protein"/>
    <property type="match status" value="1"/>
</dbReference>
<keyword evidence="4 9" id="KW-0812">Transmembrane</keyword>
<dbReference type="InterPro" id="IPR036640">
    <property type="entry name" value="ABC1_TM_sf"/>
</dbReference>
<feature type="transmembrane region" description="Helical" evidence="9">
    <location>
        <begin position="276"/>
        <end position="298"/>
    </location>
</feature>
<evidence type="ECO:0000256" key="3">
    <source>
        <dbReference type="ARBA" id="ARBA00022475"/>
    </source>
</evidence>
<reference evidence="12 13" key="1">
    <citation type="submission" date="2018-09" db="EMBL/GenBank/DDBJ databases">
        <title>Murine metabolic-syndrome-specific gut microbial biobank.</title>
        <authorList>
            <person name="Liu C."/>
        </authorList>
    </citation>
    <scope>NUCLEOTIDE SEQUENCE [LARGE SCALE GENOMIC DNA]</scope>
    <source>
        <strain evidence="12 13">0.1xD8-82</strain>
    </source>
</reference>
<dbReference type="GO" id="GO:0005524">
    <property type="term" value="F:ATP binding"/>
    <property type="evidence" value="ECO:0007669"/>
    <property type="project" value="UniProtKB-KW"/>
</dbReference>
<keyword evidence="7 9" id="KW-1133">Transmembrane helix</keyword>
<sequence length="580" mass="64354">MFKTLLKQIGDYKRDAVLTPIFVILEVIMEVIIPVMMAAIIDYGLTGQSLKTVCLIGAAMIVMAGMALFFGVESGRTASSASSGFAMNLRQAMYERIQTFSFSNIDKFSTAGLVTRMTTDVMNVQQAFQMSIRICVRAPIMLVSAMVMTFLIHPRFALIFLIVIICLAVVLALISSKANPTLRKVFHEYDELNAKVQENVNGMRVVKSFVREDYETRRFETESEKIRSLFVSAEKLLALNSPVMQFSMYSCILLISWMGAKMIIAGSLTEGQLMSMFTYVINILISLMMVSMTFVMLIMSRASGERISEVLTEEPDLFNVPHAIKEVADGSVDFEQVGFAYPSNPGKEIISDLNIHIRPGETIGVLGGTGSAKSSFAALIPRLYDVTRGEVRVGGVPVKDYDMASLRDNVAMVLQKNVLFSGTIKENLRWGKENATDEDIINACRLAQADEFIRDFPAGYDTHIERGGANVSGGQKQRLCIARALLKKPKILILDDSTSAVDTKTDALIRKAFREEIPDTTKIIIAQRISSIQDADRIIVFDNGRMESVGTHEELLDGSPIYREVYESQTKEGSNDEGRE</sequence>
<evidence type="ECO:0000256" key="7">
    <source>
        <dbReference type="ARBA" id="ARBA00022989"/>
    </source>
</evidence>
<dbReference type="OrthoDB" id="9762778at2"/>
<feature type="transmembrane region" description="Helical" evidence="9">
    <location>
        <begin position="246"/>
        <end position="264"/>
    </location>
</feature>
<proteinExistence type="predicted"/>
<gene>
    <name evidence="12" type="ORF">D7V94_11235</name>
</gene>
<protein>
    <submittedName>
        <fullName evidence="12">ABC transporter ATP-binding protein</fullName>
    </submittedName>
</protein>
<feature type="domain" description="ABC transporter" evidence="10">
    <location>
        <begin position="332"/>
        <end position="568"/>
    </location>
</feature>
<evidence type="ECO:0000256" key="8">
    <source>
        <dbReference type="ARBA" id="ARBA00023136"/>
    </source>
</evidence>
<dbReference type="SUPFAM" id="SSF52540">
    <property type="entry name" value="P-loop containing nucleoside triphosphate hydrolases"/>
    <property type="match status" value="1"/>
</dbReference>
<dbReference type="SUPFAM" id="SSF90123">
    <property type="entry name" value="ABC transporter transmembrane region"/>
    <property type="match status" value="1"/>
</dbReference>
<dbReference type="PROSITE" id="PS50893">
    <property type="entry name" value="ABC_TRANSPORTER_2"/>
    <property type="match status" value="1"/>
</dbReference>
<evidence type="ECO:0000256" key="9">
    <source>
        <dbReference type="SAM" id="Phobius"/>
    </source>
</evidence>
<dbReference type="GO" id="GO:0015421">
    <property type="term" value="F:ABC-type oligopeptide transporter activity"/>
    <property type="evidence" value="ECO:0007669"/>
    <property type="project" value="TreeGrafter"/>
</dbReference>
<dbReference type="InterPro" id="IPR027417">
    <property type="entry name" value="P-loop_NTPase"/>
</dbReference>
<feature type="transmembrane region" description="Helical" evidence="9">
    <location>
        <begin position="53"/>
        <end position="72"/>
    </location>
</feature>
<dbReference type="PANTHER" id="PTHR43394:SF1">
    <property type="entry name" value="ATP-BINDING CASSETTE SUB-FAMILY B MEMBER 10, MITOCHONDRIAL"/>
    <property type="match status" value="1"/>
</dbReference>
<dbReference type="Pfam" id="PF00664">
    <property type="entry name" value="ABC_membrane"/>
    <property type="match status" value="1"/>
</dbReference>
<dbReference type="Proteomes" id="UP000280696">
    <property type="component" value="Unassembled WGS sequence"/>
</dbReference>